<feature type="coiled-coil region" evidence="1">
    <location>
        <begin position="24"/>
        <end position="51"/>
    </location>
</feature>
<sequence>MPLTIETVFGGAMSFLMALLWYYIRALADRFKEAENERRALRERLHAVEKDYQTKGDARDHKGEVLALLKEIKTDVAKVYEKLDRKADK</sequence>
<proteinExistence type="predicted"/>
<accession>A0A7D7N5C7</accession>
<evidence type="ECO:0000313" key="4">
    <source>
        <dbReference type="Proteomes" id="UP000514752"/>
    </source>
</evidence>
<reference evidence="3 4" key="1">
    <citation type="submission" date="2020-07" db="EMBL/GenBank/DDBJ databases">
        <title>Genomic diversity of species in the Neisseriaceae family.</title>
        <authorList>
            <person name="Vincent A.T."/>
            <person name="Bernet E."/>
            <person name="Veyrier F.J."/>
        </authorList>
    </citation>
    <scope>NUCLEOTIDE SEQUENCE [LARGE SCALE GENOMIC DNA]</scope>
    <source>
        <strain evidence="3 4">DSM 22244</strain>
    </source>
</reference>
<keyword evidence="2" id="KW-1133">Transmembrane helix</keyword>
<keyword evidence="1" id="KW-0175">Coiled coil</keyword>
<dbReference type="EMBL" id="CP059567">
    <property type="protein sequence ID" value="QMT39983.1"/>
    <property type="molecule type" value="Genomic_DNA"/>
</dbReference>
<organism evidence="3 4">
    <name type="scientific">Neisseria shayeganii</name>
    <dbReference type="NCBI Taxonomy" id="607712"/>
    <lineage>
        <taxon>Bacteria</taxon>
        <taxon>Pseudomonadati</taxon>
        <taxon>Pseudomonadota</taxon>
        <taxon>Betaproteobacteria</taxon>
        <taxon>Neisseriales</taxon>
        <taxon>Neisseriaceae</taxon>
        <taxon>Neisseria</taxon>
    </lineage>
</organism>
<keyword evidence="2" id="KW-0472">Membrane</keyword>
<evidence type="ECO:0000256" key="1">
    <source>
        <dbReference type="SAM" id="Coils"/>
    </source>
</evidence>
<name>A0A7D7N5C7_9NEIS</name>
<gene>
    <name evidence="3" type="ORF">H3L94_09000</name>
</gene>
<keyword evidence="2" id="KW-0812">Transmembrane</keyword>
<dbReference type="Proteomes" id="UP000514752">
    <property type="component" value="Chromosome"/>
</dbReference>
<dbReference type="AlphaFoldDB" id="A0A7D7N5C7"/>
<evidence type="ECO:0000256" key="2">
    <source>
        <dbReference type="SAM" id="Phobius"/>
    </source>
</evidence>
<dbReference type="KEGG" id="nsg:H3L94_09000"/>
<protein>
    <submittedName>
        <fullName evidence="3">Uncharacterized protein</fullName>
    </submittedName>
</protein>
<evidence type="ECO:0000313" key="3">
    <source>
        <dbReference type="EMBL" id="QMT39983.1"/>
    </source>
</evidence>
<feature type="transmembrane region" description="Helical" evidence="2">
    <location>
        <begin position="6"/>
        <end position="24"/>
    </location>
</feature>
<dbReference type="RefSeq" id="WP_182121741.1">
    <property type="nucleotide sequence ID" value="NZ_CP059567.1"/>
</dbReference>